<dbReference type="PANTHER" id="PTHR14453:SF67">
    <property type="entry name" value="POLY [ADP-RIBOSE] POLYMERASE"/>
    <property type="match status" value="1"/>
</dbReference>
<dbReference type="Pfam" id="PF01661">
    <property type="entry name" value="Macro"/>
    <property type="match status" value="2"/>
</dbReference>
<evidence type="ECO:0000256" key="3">
    <source>
        <dbReference type="ARBA" id="ARBA00022679"/>
    </source>
</evidence>
<organism evidence="9 10">
    <name type="scientific">Mytilus coruscus</name>
    <name type="common">Sea mussel</name>
    <dbReference type="NCBI Taxonomy" id="42192"/>
    <lineage>
        <taxon>Eukaryota</taxon>
        <taxon>Metazoa</taxon>
        <taxon>Spiralia</taxon>
        <taxon>Lophotrochozoa</taxon>
        <taxon>Mollusca</taxon>
        <taxon>Bivalvia</taxon>
        <taxon>Autobranchia</taxon>
        <taxon>Pteriomorphia</taxon>
        <taxon>Mytilida</taxon>
        <taxon>Mytiloidea</taxon>
        <taxon>Mytilidae</taxon>
        <taxon>Mytilinae</taxon>
        <taxon>Mytilus</taxon>
    </lineage>
</organism>
<dbReference type="SMART" id="SM00506">
    <property type="entry name" value="A1pp"/>
    <property type="match status" value="1"/>
</dbReference>
<dbReference type="AlphaFoldDB" id="A0A6J8C8R1"/>
<dbReference type="GO" id="GO:0044389">
    <property type="term" value="F:ubiquitin-like protein ligase binding"/>
    <property type="evidence" value="ECO:0007669"/>
    <property type="project" value="TreeGrafter"/>
</dbReference>
<sequence>MVSSALLAAAGNHMQYECNMKLKGRTQITPSEVVVTRGYNLPAKHVFHVVIPGYKNDNFQHYEAFVKNCLKKADELDMSSIAFPAIGTGKLRYPPNIAASKMFQAVEEVAAATYFQYLKEVNFVIFPTDENVLQHIWNTMQNSNTDAFDNRKDVSQLSNTFPLNERPIKKKNISFLDYMQERPNILHKTKDETVIKERSKIIFEPNEDSIIQKQINTFKKRKKDLITQKKTNIFHNPNKDLMIKERSTTLQNRKEESLPQETQKLFQKPNEDLIIQEVPKISCHLKEEKKIHENDKILSHPNDDSIIRVRPKILYKQTEDSIIDDNSIFIDRPKNGSIMKERTNILHKPKEDSISLITKEGIKVFVYKANICYLSNIDCIVNISNSKMNDMTGSTNIVFEAGDKTKKECSQYIKGHGKLDEKCVCSTTAGNLSHYRKIFHVNYNPPIWRASLDIKETSDNFSAVIKICLAQANTDNMASIAFSPIIPLGLYAVWKKSLVGTYPESIMKFSAEDGMRSKIKEIHFVDTDQAVVDCLQVTFLQTISDIHQSIKGNDEGMGIGLLDLKKFHTFNTYTTTMKSIFSELNEERSDTAVKYQSDRDMNVPSNWTQMDAKEMITTVVLQPHDQEYKDVVDKFKHRSAALYGNGVYFAEYPSYSSMPHYAKPDQNNNKRVYLCKVLVGEYAKGERSMRVPPQKPGASGSHILYDSVVDNQSSPEIFVIFHDTQAYPDYLIVFR</sequence>
<dbReference type="InterPro" id="IPR002589">
    <property type="entry name" value="Macro_dom"/>
</dbReference>
<dbReference type="GO" id="GO:0070212">
    <property type="term" value="P:protein poly-ADP-ribosylation"/>
    <property type="evidence" value="ECO:0007669"/>
    <property type="project" value="TreeGrafter"/>
</dbReference>
<gene>
    <name evidence="9" type="ORF">MCOR_27701</name>
</gene>
<dbReference type="GO" id="GO:1990404">
    <property type="term" value="F:NAD+-protein mono-ADP-ribosyltransferase activity"/>
    <property type="evidence" value="ECO:0007669"/>
    <property type="project" value="TreeGrafter"/>
</dbReference>
<dbReference type="PANTHER" id="PTHR14453">
    <property type="entry name" value="PARP/ZINC FINGER CCCH TYPE DOMAIN CONTAINING PROTEIN"/>
    <property type="match status" value="1"/>
</dbReference>
<dbReference type="InterPro" id="IPR052056">
    <property type="entry name" value="Mono-ARTD/PARP"/>
</dbReference>
<dbReference type="Proteomes" id="UP000507470">
    <property type="component" value="Unassembled WGS sequence"/>
</dbReference>
<accession>A0A6J8C8R1</accession>
<dbReference type="GO" id="GO:0005634">
    <property type="term" value="C:nucleus"/>
    <property type="evidence" value="ECO:0007669"/>
    <property type="project" value="UniProtKB-SubCell"/>
</dbReference>
<dbReference type="GO" id="GO:0003950">
    <property type="term" value="F:NAD+ poly-ADP-ribosyltransferase activity"/>
    <property type="evidence" value="ECO:0007669"/>
    <property type="project" value="UniProtKB-UniRule"/>
</dbReference>
<comment type="subcellular location">
    <subcellularLocation>
        <location evidence="1">Nucleus</location>
    </subcellularLocation>
</comment>
<dbReference type="GO" id="GO:0010629">
    <property type="term" value="P:negative regulation of gene expression"/>
    <property type="evidence" value="ECO:0007669"/>
    <property type="project" value="TreeGrafter"/>
</dbReference>
<dbReference type="InterPro" id="IPR012317">
    <property type="entry name" value="Poly(ADP-ribose)pol_cat_dom"/>
</dbReference>
<evidence type="ECO:0000256" key="2">
    <source>
        <dbReference type="ARBA" id="ARBA00022676"/>
    </source>
</evidence>
<evidence type="ECO:0000256" key="6">
    <source>
        <dbReference type="RuleBase" id="RU362114"/>
    </source>
</evidence>
<keyword evidence="3 6" id="KW-0808">Transferase</keyword>
<keyword evidence="2 6" id="KW-0328">Glycosyltransferase</keyword>
<evidence type="ECO:0000256" key="4">
    <source>
        <dbReference type="ARBA" id="ARBA00023027"/>
    </source>
</evidence>
<evidence type="ECO:0000313" key="10">
    <source>
        <dbReference type="Proteomes" id="UP000507470"/>
    </source>
</evidence>
<dbReference type="PROSITE" id="PS51059">
    <property type="entry name" value="PARP_CATALYTIC"/>
    <property type="match status" value="1"/>
</dbReference>
<evidence type="ECO:0000256" key="1">
    <source>
        <dbReference type="ARBA" id="ARBA00004123"/>
    </source>
</evidence>
<reference evidence="9 10" key="1">
    <citation type="submission" date="2020-06" db="EMBL/GenBank/DDBJ databases">
        <authorList>
            <person name="Li R."/>
            <person name="Bekaert M."/>
        </authorList>
    </citation>
    <scope>NUCLEOTIDE SEQUENCE [LARGE SCALE GENOMIC DNA]</scope>
    <source>
        <strain evidence="10">wild</strain>
    </source>
</reference>
<evidence type="ECO:0000259" key="8">
    <source>
        <dbReference type="PROSITE" id="PS51154"/>
    </source>
</evidence>
<protein>
    <recommendedName>
        <fullName evidence="6">Poly [ADP-ribose] polymerase</fullName>
        <shortName evidence="6">PARP</shortName>
        <ecNumber evidence="6">2.4.2.-</ecNumber>
    </recommendedName>
</protein>
<dbReference type="SUPFAM" id="SSF56399">
    <property type="entry name" value="ADP-ribosylation"/>
    <property type="match status" value="1"/>
</dbReference>
<dbReference type="Gene3D" id="3.90.228.10">
    <property type="match status" value="1"/>
</dbReference>
<dbReference type="EMBL" id="CACVKT020005076">
    <property type="protein sequence ID" value="CAC5392793.1"/>
    <property type="molecule type" value="Genomic_DNA"/>
</dbReference>
<keyword evidence="5" id="KW-0539">Nucleus</keyword>
<dbReference type="GO" id="GO:0003714">
    <property type="term" value="F:transcription corepressor activity"/>
    <property type="evidence" value="ECO:0007669"/>
    <property type="project" value="TreeGrafter"/>
</dbReference>
<dbReference type="InterPro" id="IPR043472">
    <property type="entry name" value="Macro_dom-like"/>
</dbReference>
<keyword evidence="4 6" id="KW-0520">NAD</keyword>
<keyword evidence="10" id="KW-1185">Reference proteome</keyword>
<dbReference type="PROSITE" id="PS51154">
    <property type="entry name" value="MACRO"/>
    <property type="match status" value="1"/>
</dbReference>
<dbReference type="GO" id="GO:0005737">
    <property type="term" value="C:cytoplasm"/>
    <property type="evidence" value="ECO:0007669"/>
    <property type="project" value="TreeGrafter"/>
</dbReference>
<dbReference type="Gene3D" id="3.40.220.10">
    <property type="entry name" value="Leucine Aminopeptidase, subunit E, domain 1"/>
    <property type="match status" value="2"/>
</dbReference>
<dbReference type="EC" id="2.4.2.-" evidence="6"/>
<feature type="domain" description="Macro" evidence="8">
    <location>
        <begin position="1"/>
        <end position="122"/>
    </location>
</feature>
<name>A0A6J8C8R1_MYTCO</name>
<evidence type="ECO:0000313" key="9">
    <source>
        <dbReference type="EMBL" id="CAC5392793.1"/>
    </source>
</evidence>
<dbReference type="SUPFAM" id="SSF52949">
    <property type="entry name" value="Macro domain-like"/>
    <property type="match status" value="2"/>
</dbReference>
<dbReference type="GO" id="GO:0060335">
    <property type="term" value="P:positive regulation of type II interferon-mediated signaling pathway"/>
    <property type="evidence" value="ECO:0007669"/>
    <property type="project" value="TreeGrafter"/>
</dbReference>
<dbReference type="Pfam" id="PF00644">
    <property type="entry name" value="PARP"/>
    <property type="match status" value="1"/>
</dbReference>
<feature type="domain" description="PARP catalytic" evidence="7">
    <location>
        <begin position="533"/>
        <end position="735"/>
    </location>
</feature>
<evidence type="ECO:0000259" key="7">
    <source>
        <dbReference type="PROSITE" id="PS51059"/>
    </source>
</evidence>
<evidence type="ECO:0000256" key="5">
    <source>
        <dbReference type="ARBA" id="ARBA00023242"/>
    </source>
</evidence>
<proteinExistence type="predicted"/>
<dbReference type="OrthoDB" id="6133115at2759"/>